<comment type="caution">
    <text evidence="1">The sequence shown here is derived from an EMBL/GenBank/DDBJ whole genome shotgun (WGS) entry which is preliminary data.</text>
</comment>
<accession>A0A0F9PKB3</accession>
<dbReference type="EMBL" id="LAZR01005255">
    <property type="protein sequence ID" value="KKN01491.1"/>
    <property type="molecule type" value="Genomic_DNA"/>
</dbReference>
<name>A0A0F9PKB3_9ZZZZ</name>
<dbReference type="AlphaFoldDB" id="A0A0F9PKB3"/>
<gene>
    <name evidence="1" type="ORF">LCGC14_1127200</name>
</gene>
<proteinExistence type="predicted"/>
<reference evidence="1" key="1">
    <citation type="journal article" date="2015" name="Nature">
        <title>Complex archaea that bridge the gap between prokaryotes and eukaryotes.</title>
        <authorList>
            <person name="Spang A."/>
            <person name="Saw J.H."/>
            <person name="Jorgensen S.L."/>
            <person name="Zaremba-Niedzwiedzka K."/>
            <person name="Martijn J."/>
            <person name="Lind A.E."/>
            <person name="van Eijk R."/>
            <person name="Schleper C."/>
            <person name="Guy L."/>
            <person name="Ettema T.J."/>
        </authorList>
    </citation>
    <scope>NUCLEOTIDE SEQUENCE</scope>
</reference>
<sequence>MKTLLSIICFIIALIVAFYLGDWTGYERGKDYLPTIEQIQKEQVLSPMAY</sequence>
<evidence type="ECO:0000313" key="1">
    <source>
        <dbReference type="EMBL" id="KKN01491.1"/>
    </source>
</evidence>
<organism evidence="1">
    <name type="scientific">marine sediment metagenome</name>
    <dbReference type="NCBI Taxonomy" id="412755"/>
    <lineage>
        <taxon>unclassified sequences</taxon>
        <taxon>metagenomes</taxon>
        <taxon>ecological metagenomes</taxon>
    </lineage>
</organism>
<protein>
    <submittedName>
        <fullName evidence="1">Uncharacterized protein</fullName>
    </submittedName>
</protein>